<dbReference type="RefSeq" id="WP_012605260.1">
    <property type="nucleotide sequence ID" value="NC_011757.1"/>
</dbReference>
<dbReference type="EMBL" id="CP001298">
    <property type="protein sequence ID" value="ACK81046.1"/>
    <property type="molecule type" value="Genomic_DNA"/>
</dbReference>
<accession>B7L1F2</accession>
<dbReference type="SUPFAM" id="SSF52172">
    <property type="entry name" value="CheY-like"/>
    <property type="match status" value="1"/>
</dbReference>
<reference evidence="5" key="1">
    <citation type="submission" date="2008-12" db="EMBL/GenBank/DDBJ databases">
        <title>Complete sequence of chromosome of Methylobacterium chloromethanicum CM4.</title>
        <authorList>
            <consortium name="US DOE Joint Genome Institute"/>
            <person name="Lucas S."/>
            <person name="Copeland A."/>
            <person name="Lapidus A."/>
            <person name="Glavina del Rio T."/>
            <person name="Dalin E."/>
            <person name="Tice H."/>
            <person name="Bruce D."/>
            <person name="Goodwin L."/>
            <person name="Pitluck S."/>
            <person name="Chertkov O."/>
            <person name="Brettin T."/>
            <person name="Detter J.C."/>
            <person name="Han C."/>
            <person name="Larimer F."/>
            <person name="Land M."/>
            <person name="Hauser L."/>
            <person name="Kyrpides N."/>
            <person name="Mikhailova N."/>
            <person name="Marx C."/>
            <person name="Richardson P."/>
        </authorList>
    </citation>
    <scope>NUCLEOTIDE SEQUENCE [LARGE SCALE GENOMIC DNA]</scope>
    <source>
        <strain evidence="5">CM4 / NCIMB 13688</strain>
    </source>
</reference>
<dbReference type="HOGENOM" id="CLU_000445_69_8_5"/>
<protein>
    <submittedName>
        <fullName evidence="4">Response regulator receiver protein</fullName>
    </submittedName>
</protein>
<dbReference type="InterPro" id="IPR011006">
    <property type="entry name" value="CheY-like_superfamily"/>
</dbReference>
<dbReference type="Gene3D" id="3.40.50.2300">
    <property type="match status" value="1"/>
</dbReference>
<evidence type="ECO:0000256" key="1">
    <source>
        <dbReference type="ARBA" id="ARBA00022553"/>
    </source>
</evidence>
<feature type="domain" description="Response regulatory" evidence="3">
    <location>
        <begin position="7"/>
        <end position="121"/>
    </location>
</feature>
<dbReference type="PANTHER" id="PTHR44591:SF21">
    <property type="entry name" value="TWO-COMPONENT RESPONSE REGULATOR"/>
    <property type="match status" value="1"/>
</dbReference>
<dbReference type="SMART" id="SM00448">
    <property type="entry name" value="REC"/>
    <property type="match status" value="1"/>
</dbReference>
<dbReference type="InterPro" id="IPR001789">
    <property type="entry name" value="Sig_transdc_resp-reg_receiver"/>
</dbReference>
<evidence type="ECO:0000313" key="4">
    <source>
        <dbReference type="EMBL" id="ACK81046.1"/>
    </source>
</evidence>
<evidence type="ECO:0000259" key="3">
    <source>
        <dbReference type="PROSITE" id="PS50110"/>
    </source>
</evidence>
<sequence length="124" mass="13627">MGRALRIAVVVEDDRAVRDLAAAILEETDLQVVEVESGEEALYHLKQHAEEVELVFTDVRLPCLFDGVDLARAISTRWPWIKVVVTSGAPGDRLNHLPTSATYLPKPWSALDVLIAAERAGQAL</sequence>
<dbReference type="GO" id="GO:0000160">
    <property type="term" value="P:phosphorelay signal transduction system"/>
    <property type="evidence" value="ECO:0007669"/>
    <property type="project" value="InterPro"/>
</dbReference>
<dbReference type="KEGG" id="mch:Mchl_0091"/>
<dbReference type="PROSITE" id="PS50110">
    <property type="entry name" value="RESPONSE_REGULATORY"/>
    <property type="match status" value="1"/>
</dbReference>
<evidence type="ECO:0000256" key="2">
    <source>
        <dbReference type="PROSITE-ProRule" id="PRU00169"/>
    </source>
</evidence>
<dbReference type="InterPro" id="IPR050595">
    <property type="entry name" value="Bact_response_regulator"/>
</dbReference>
<dbReference type="AlphaFoldDB" id="B7L1F2"/>
<dbReference type="Pfam" id="PF00072">
    <property type="entry name" value="Response_reg"/>
    <property type="match status" value="1"/>
</dbReference>
<name>B7L1F2_METC4</name>
<proteinExistence type="predicted"/>
<dbReference type="PANTHER" id="PTHR44591">
    <property type="entry name" value="STRESS RESPONSE REGULATOR PROTEIN 1"/>
    <property type="match status" value="1"/>
</dbReference>
<feature type="modified residue" description="4-aspartylphosphate" evidence="2">
    <location>
        <position position="58"/>
    </location>
</feature>
<evidence type="ECO:0000313" key="5">
    <source>
        <dbReference type="Proteomes" id="UP000002385"/>
    </source>
</evidence>
<keyword evidence="1 2" id="KW-0597">Phosphoprotein</keyword>
<reference evidence="4 5" key="2">
    <citation type="journal article" date="2012" name="J. Bacteriol.">
        <title>Complete genome sequences of six strains of the genus Methylobacterium.</title>
        <authorList>
            <person name="Marx C.J."/>
            <person name="Bringel F."/>
            <person name="Chistoserdova L."/>
            <person name="Moulin L."/>
            <person name="Farhan Ul Haque M."/>
            <person name="Fleischman D.E."/>
            <person name="Gruffaz C."/>
            <person name="Jourand P."/>
            <person name="Knief C."/>
            <person name="Lee M.C."/>
            <person name="Muller E.E."/>
            <person name="Nadalig T."/>
            <person name="Peyraud R."/>
            <person name="Roselli S."/>
            <person name="Russ L."/>
            <person name="Goodwin L.A."/>
            <person name="Ivanova N."/>
            <person name="Kyrpides N."/>
            <person name="Lajus A."/>
            <person name="Land M.L."/>
            <person name="Medigue C."/>
            <person name="Mikhailova N."/>
            <person name="Nolan M."/>
            <person name="Woyke T."/>
            <person name="Stolyar S."/>
            <person name="Vorholt J.A."/>
            <person name="Vuilleumier S."/>
        </authorList>
    </citation>
    <scope>NUCLEOTIDE SEQUENCE [LARGE SCALE GENOMIC DNA]</scope>
    <source>
        <strain evidence="5">CM4 / NCIMB 13688</strain>
    </source>
</reference>
<gene>
    <name evidence="4" type="ordered locus">Mchl_0091</name>
</gene>
<organism evidence="4 5">
    <name type="scientific">Methylorubrum extorquens (strain CM4 / NCIMB 13688)</name>
    <name type="common">Methylobacterium extorquens</name>
    <dbReference type="NCBI Taxonomy" id="440085"/>
    <lineage>
        <taxon>Bacteria</taxon>
        <taxon>Pseudomonadati</taxon>
        <taxon>Pseudomonadota</taxon>
        <taxon>Alphaproteobacteria</taxon>
        <taxon>Hyphomicrobiales</taxon>
        <taxon>Methylobacteriaceae</taxon>
        <taxon>Methylorubrum</taxon>
    </lineage>
</organism>
<dbReference type="Proteomes" id="UP000002385">
    <property type="component" value="Chromosome"/>
</dbReference>